<dbReference type="PANTHER" id="PTHR33258:SF1">
    <property type="entry name" value="TRANSPOSASE INSL FOR INSERTION SEQUENCE ELEMENT IS186A-RELATED"/>
    <property type="match status" value="1"/>
</dbReference>
<dbReference type="PANTHER" id="PTHR33258">
    <property type="entry name" value="TRANSPOSASE INSL FOR INSERTION SEQUENCE ELEMENT IS186A-RELATED"/>
    <property type="match status" value="1"/>
</dbReference>
<comment type="caution">
    <text evidence="2">The sequence shown here is derived from an EMBL/GenBank/DDBJ whole genome shotgun (WGS) entry which is preliminary data.</text>
</comment>
<name>A0AA94IV82_9BACT</name>
<keyword evidence="3" id="KW-1185">Reference proteome</keyword>
<dbReference type="SUPFAM" id="SSF53098">
    <property type="entry name" value="Ribonuclease H-like"/>
    <property type="match status" value="1"/>
</dbReference>
<evidence type="ECO:0000259" key="1">
    <source>
        <dbReference type="Pfam" id="PF01609"/>
    </source>
</evidence>
<protein>
    <submittedName>
        <fullName evidence="2">Transposase DDE domain-containing protein</fullName>
    </submittedName>
</protein>
<dbReference type="GO" id="GO:0003677">
    <property type="term" value="F:DNA binding"/>
    <property type="evidence" value="ECO:0007669"/>
    <property type="project" value="InterPro"/>
</dbReference>
<evidence type="ECO:0000313" key="2">
    <source>
        <dbReference type="EMBL" id="SNR94005.1"/>
    </source>
</evidence>
<dbReference type="RefSeq" id="WP_240616184.1">
    <property type="nucleotide sequence ID" value="NZ_CP023863.1"/>
</dbReference>
<dbReference type="InterPro" id="IPR002559">
    <property type="entry name" value="Transposase_11"/>
</dbReference>
<dbReference type="InterPro" id="IPR012337">
    <property type="entry name" value="RNaseH-like_sf"/>
</dbReference>
<organism evidence="2 3">
    <name type="scientific">Prevotella jejuni</name>
    <dbReference type="NCBI Taxonomy" id="1177574"/>
    <lineage>
        <taxon>Bacteria</taxon>
        <taxon>Pseudomonadati</taxon>
        <taxon>Bacteroidota</taxon>
        <taxon>Bacteroidia</taxon>
        <taxon>Bacteroidales</taxon>
        <taxon>Prevotellaceae</taxon>
        <taxon>Prevotella</taxon>
    </lineage>
</organism>
<proteinExistence type="predicted"/>
<evidence type="ECO:0000313" key="3">
    <source>
        <dbReference type="Proteomes" id="UP000198427"/>
    </source>
</evidence>
<sequence length="186" mass="22274">MFIDKNKNNLSFERIADTDYEMTTDYGVVRVETILFHKHTKEKDIYHKTRKITYQDKTKKGKIRLISLLTNDFQMSAEDIIAIYKKRWLIETLFKQLKQNFPLKYFYEESANAIKIQIWITLIANLLITLVKNKIKRPWSFSGLATMIRILLMSYVSIQSFFELQHRDWERLITQVKAPPEELSLF</sequence>
<gene>
    <name evidence="2" type="ORF">SAMN06265364_12125</name>
</gene>
<feature type="domain" description="Transposase IS4-like" evidence="1">
    <location>
        <begin position="41"/>
        <end position="124"/>
    </location>
</feature>
<dbReference type="GeneID" id="94029075"/>
<dbReference type="EMBL" id="FZNZ01000021">
    <property type="protein sequence ID" value="SNR94005.1"/>
    <property type="molecule type" value="Genomic_DNA"/>
</dbReference>
<dbReference type="Proteomes" id="UP000198427">
    <property type="component" value="Unassembled WGS sequence"/>
</dbReference>
<accession>A0AA94IV82</accession>
<dbReference type="GO" id="GO:0006313">
    <property type="term" value="P:DNA transposition"/>
    <property type="evidence" value="ECO:0007669"/>
    <property type="project" value="InterPro"/>
</dbReference>
<dbReference type="AlphaFoldDB" id="A0AA94IV82"/>
<dbReference type="GO" id="GO:0004803">
    <property type="term" value="F:transposase activity"/>
    <property type="evidence" value="ECO:0007669"/>
    <property type="project" value="InterPro"/>
</dbReference>
<reference evidence="2 3" key="1">
    <citation type="submission" date="2017-06" db="EMBL/GenBank/DDBJ databases">
        <authorList>
            <person name="Varghese N."/>
            <person name="Submissions S."/>
        </authorList>
    </citation>
    <scope>NUCLEOTIDE SEQUENCE [LARGE SCALE GENOMIC DNA]</scope>
    <source>
        <strain evidence="2 3">DSM 26989</strain>
    </source>
</reference>
<dbReference type="Pfam" id="PF01609">
    <property type="entry name" value="DDE_Tnp_1"/>
    <property type="match status" value="1"/>
</dbReference>